<keyword evidence="6" id="KW-1185">Reference proteome</keyword>
<feature type="domain" description="Exonuclease" evidence="5">
    <location>
        <begin position="188"/>
        <end position="386"/>
    </location>
</feature>
<dbReference type="RefSeq" id="XP_023167283.2">
    <property type="nucleotide sequence ID" value="XM_023311515.2"/>
</dbReference>
<evidence type="ECO:0000313" key="6">
    <source>
        <dbReference type="Proteomes" id="UP000504633"/>
    </source>
</evidence>
<dbReference type="Gene3D" id="3.30.420.10">
    <property type="entry name" value="Ribonuclease H-like superfamily/Ribonuclease H"/>
    <property type="match status" value="1"/>
</dbReference>
<dbReference type="InterPro" id="IPR051274">
    <property type="entry name" value="3-5_Exoribonuclease"/>
</dbReference>
<dbReference type="PANTHER" id="PTHR23044">
    <property type="entry name" value="3'-5' EXONUCLEASE ERI1-RELATED"/>
    <property type="match status" value="1"/>
</dbReference>
<organism evidence="6 7">
    <name type="scientific">Drosophila hydei</name>
    <name type="common">Fruit fly</name>
    <dbReference type="NCBI Taxonomy" id="7224"/>
    <lineage>
        <taxon>Eukaryota</taxon>
        <taxon>Metazoa</taxon>
        <taxon>Ecdysozoa</taxon>
        <taxon>Arthropoda</taxon>
        <taxon>Hexapoda</taxon>
        <taxon>Insecta</taxon>
        <taxon>Pterygota</taxon>
        <taxon>Neoptera</taxon>
        <taxon>Endopterygota</taxon>
        <taxon>Diptera</taxon>
        <taxon>Brachycera</taxon>
        <taxon>Muscomorpha</taxon>
        <taxon>Ephydroidea</taxon>
        <taxon>Drosophilidae</taxon>
        <taxon>Drosophila</taxon>
    </lineage>
</organism>
<accession>A0A6J1LL33</accession>
<dbReference type="OrthoDB" id="448399at2759"/>
<feature type="compositionally biased region" description="Polar residues" evidence="4">
    <location>
        <begin position="90"/>
        <end position="109"/>
    </location>
</feature>
<dbReference type="KEGG" id="dhe:111597011"/>
<evidence type="ECO:0000256" key="3">
    <source>
        <dbReference type="ARBA" id="ARBA00022839"/>
    </source>
</evidence>
<keyword evidence="2" id="KW-0378">Hydrolase</keyword>
<dbReference type="GO" id="GO:0003676">
    <property type="term" value="F:nucleic acid binding"/>
    <property type="evidence" value="ECO:0007669"/>
    <property type="project" value="InterPro"/>
</dbReference>
<dbReference type="PANTHER" id="PTHR23044:SF61">
    <property type="entry name" value="3'-5' EXORIBONUCLEASE 1-RELATED"/>
    <property type="match status" value="1"/>
</dbReference>
<dbReference type="SMART" id="SM00479">
    <property type="entry name" value="EXOIII"/>
    <property type="match status" value="1"/>
</dbReference>
<gene>
    <name evidence="7" type="primary">LOC111597011</name>
</gene>
<protein>
    <submittedName>
        <fullName evidence="7">ERI1 exoribonuclease 2-like isoform X1</fullName>
    </submittedName>
</protein>
<sequence length="405" mass="45357">MREMFVETSKLLLKNMPCSMSEFSQLIQELKLIIPRSLNSFGRKRALIEYADAEEAQTALAQLLGLSEILDKPLRVSNFGPRANADGTKQKTANKSTQATAPARSKQNSEINKQLGLIDTLYVEGGRPDPANALDELQNEADISINGVSGDVATTAQAQAAAAAAASAGVKTKKSRKSKQLAMQPFSYVIAVDFEATCWEKQAPPQWREAEIIEFPAVLVNLKTGKIESEFHKYIMPIESPRLSTYCTELTGIEQKTVDTGVPLQTALMMFHEWLRKELRSRSLILPKTSKSNLLGNCAFVTWTDWDFGICLHKECTRKRMRKAPYFNQWVDVRAIYREWYKYRPCNFSDALSHVGLAFEGRAHSGIDDAKNLGALMYKMVRDGALFSITKDLTPYQTLNPNCIL</sequence>
<evidence type="ECO:0000259" key="5">
    <source>
        <dbReference type="SMART" id="SM00479"/>
    </source>
</evidence>
<dbReference type="InterPro" id="IPR036397">
    <property type="entry name" value="RNaseH_sf"/>
</dbReference>
<dbReference type="CDD" id="cd00590">
    <property type="entry name" value="RRM_SF"/>
    <property type="match status" value="1"/>
</dbReference>
<dbReference type="SUPFAM" id="SSF53098">
    <property type="entry name" value="Ribonuclease H-like"/>
    <property type="match status" value="1"/>
</dbReference>
<reference evidence="7" key="1">
    <citation type="submission" date="2025-08" db="UniProtKB">
        <authorList>
            <consortium name="RefSeq"/>
        </authorList>
    </citation>
    <scope>IDENTIFICATION</scope>
    <source>
        <strain evidence="7">15085-1641.00</strain>
        <tissue evidence="7">Whole body</tissue>
    </source>
</reference>
<name>A0A6J1LL33_DROHY</name>
<dbReference type="Proteomes" id="UP000504633">
    <property type="component" value="Unplaced"/>
</dbReference>
<dbReference type="InterPro" id="IPR035979">
    <property type="entry name" value="RBD_domain_sf"/>
</dbReference>
<proteinExistence type="predicted"/>
<dbReference type="FunFam" id="3.30.420.10:FF:000169">
    <property type="entry name" value="Snipper, isoform E"/>
    <property type="match status" value="1"/>
</dbReference>
<dbReference type="GeneID" id="111597011"/>
<dbReference type="AlphaFoldDB" id="A0A6J1LL33"/>
<evidence type="ECO:0000256" key="1">
    <source>
        <dbReference type="ARBA" id="ARBA00022722"/>
    </source>
</evidence>
<evidence type="ECO:0000313" key="7">
    <source>
        <dbReference type="RefSeq" id="XP_023167283.2"/>
    </source>
</evidence>
<dbReference type="GO" id="GO:0000175">
    <property type="term" value="F:3'-5'-RNA exonuclease activity"/>
    <property type="evidence" value="ECO:0007669"/>
    <property type="project" value="InterPro"/>
</dbReference>
<dbReference type="InterPro" id="IPR013520">
    <property type="entry name" value="Ribonucl_H"/>
</dbReference>
<feature type="region of interest" description="Disordered" evidence="4">
    <location>
        <begin position="80"/>
        <end position="109"/>
    </location>
</feature>
<evidence type="ECO:0000256" key="2">
    <source>
        <dbReference type="ARBA" id="ARBA00022801"/>
    </source>
</evidence>
<dbReference type="InterPro" id="IPR047201">
    <property type="entry name" value="ERI-1_3'hExo-like"/>
</dbReference>
<dbReference type="InterPro" id="IPR012337">
    <property type="entry name" value="RNaseH-like_sf"/>
</dbReference>
<dbReference type="SUPFAM" id="SSF54928">
    <property type="entry name" value="RNA-binding domain, RBD"/>
    <property type="match status" value="1"/>
</dbReference>
<evidence type="ECO:0000256" key="4">
    <source>
        <dbReference type="SAM" id="MobiDB-lite"/>
    </source>
</evidence>
<keyword evidence="3" id="KW-0269">Exonuclease</keyword>
<dbReference type="CDD" id="cd06133">
    <property type="entry name" value="ERI-1_3'hExo_like"/>
    <property type="match status" value="1"/>
</dbReference>
<keyword evidence="1" id="KW-0540">Nuclease</keyword>
<dbReference type="Pfam" id="PF00929">
    <property type="entry name" value="RNase_T"/>
    <property type="match status" value="1"/>
</dbReference>